<gene>
    <name evidence="10" type="primary">hsrA_1</name>
    <name evidence="10" type="ORF">NCTC11862_00712</name>
</gene>
<dbReference type="AlphaFoldDB" id="A0A376CKC1"/>
<keyword evidence="5 8" id="KW-0812">Transmembrane</keyword>
<dbReference type="RefSeq" id="WP_048402632.1">
    <property type="nucleotide sequence ID" value="NZ_LDYD01000003.1"/>
</dbReference>
<evidence type="ECO:0000256" key="6">
    <source>
        <dbReference type="ARBA" id="ARBA00022989"/>
    </source>
</evidence>
<evidence type="ECO:0000259" key="9">
    <source>
        <dbReference type="PROSITE" id="PS50850"/>
    </source>
</evidence>
<feature type="transmembrane region" description="Helical" evidence="8">
    <location>
        <begin position="141"/>
        <end position="167"/>
    </location>
</feature>
<evidence type="ECO:0000313" key="11">
    <source>
        <dbReference type="Proteomes" id="UP000254467"/>
    </source>
</evidence>
<keyword evidence="11" id="KW-1185">Reference proteome</keyword>
<feature type="transmembrane region" description="Helical" evidence="8">
    <location>
        <begin position="113"/>
        <end position="134"/>
    </location>
</feature>
<feature type="transmembrane region" description="Helical" evidence="8">
    <location>
        <begin position="343"/>
        <end position="361"/>
    </location>
</feature>
<organism evidence="10 11">
    <name type="scientific">Corynebacterium pilosum</name>
    <dbReference type="NCBI Taxonomy" id="35756"/>
    <lineage>
        <taxon>Bacteria</taxon>
        <taxon>Bacillati</taxon>
        <taxon>Actinomycetota</taxon>
        <taxon>Actinomycetes</taxon>
        <taxon>Mycobacteriales</taxon>
        <taxon>Corynebacteriaceae</taxon>
        <taxon>Corynebacterium</taxon>
    </lineage>
</organism>
<evidence type="ECO:0000256" key="3">
    <source>
        <dbReference type="ARBA" id="ARBA00022448"/>
    </source>
</evidence>
<keyword evidence="7 8" id="KW-0472">Membrane</keyword>
<dbReference type="NCBIfam" id="TIGR00711">
    <property type="entry name" value="efflux_EmrB"/>
    <property type="match status" value="1"/>
</dbReference>
<dbReference type="GO" id="GO:0005886">
    <property type="term" value="C:plasma membrane"/>
    <property type="evidence" value="ECO:0007669"/>
    <property type="project" value="UniProtKB-SubCell"/>
</dbReference>
<keyword evidence="3" id="KW-0813">Transport</keyword>
<protein>
    <submittedName>
        <fullName evidence="10">Major facilitator superfamily permease</fullName>
    </submittedName>
</protein>
<evidence type="ECO:0000256" key="7">
    <source>
        <dbReference type="ARBA" id="ARBA00023136"/>
    </source>
</evidence>
<feature type="transmembrane region" description="Helical" evidence="8">
    <location>
        <begin position="235"/>
        <end position="254"/>
    </location>
</feature>
<comment type="similarity">
    <text evidence="2">Belongs to the major facilitator superfamily. EmrB family.</text>
</comment>
<feature type="transmembrane region" description="Helical" evidence="8">
    <location>
        <begin position="447"/>
        <end position="466"/>
    </location>
</feature>
<dbReference type="GO" id="GO:0022857">
    <property type="term" value="F:transmembrane transporter activity"/>
    <property type="evidence" value="ECO:0007669"/>
    <property type="project" value="InterPro"/>
</dbReference>
<dbReference type="InterPro" id="IPR020846">
    <property type="entry name" value="MFS_dom"/>
</dbReference>
<dbReference type="PRINTS" id="PR01036">
    <property type="entry name" value="TCRTETB"/>
</dbReference>
<feature type="transmembrane region" description="Helical" evidence="8">
    <location>
        <begin position="83"/>
        <end position="101"/>
    </location>
</feature>
<keyword evidence="4" id="KW-1003">Cell membrane</keyword>
<evidence type="ECO:0000313" key="10">
    <source>
        <dbReference type="EMBL" id="STC68936.1"/>
    </source>
</evidence>
<dbReference type="STRING" id="35756.GCA_001044155_00693"/>
<evidence type="ECO:0000256" key="5">
    <source>
        <dbReference type="ARBA" id="ARBA00022692"/>
    </source>
</evidence>
<feature type="transmembrane region" description="Helical" evidence="8">
    <location>
        <begin position="173"/>
        <end position="193"/>
    </location>
</feature>
<feature type="domain" description="Major facilitator superfamily (MFS) profile" evidence="9">
    <location>
        <begin position="18"/>
        <end position="471"/>
    </location>
</feature>
<dbReference type="InterPro" id="IPR011701">
    <property type="entry name" value="MFS"/>
</dbReference>
<evidence type="ECO:0000256" key="2">
    <source>
        <dbReference type="ARBA" id="ARBA00008537"/>
    </source>
</evidence>
<dbReference type="Proteomes" id="UP000254467">
    <property type="component" value="Unassembled WGS sequence"/>
</dbReference>
<keyword evidence="6 8" id="KW-1133">Transmembrane helix</keyword>
<evidence type="ECO:0000256" key="1">
    <source>
        <dbReference type="ARBA" id="ARBA00004651"/>
    </source>
</evidence>
<feature type="transmembrane region" description="Helical" evidence="8">
    <location>
        <begin position="55"/>
        <end position="76"/>
    </location>
</feature>
<feature type="transmembrane region" description="Helical" evidence="8">
    <location>
        <begin position="406"/>
        <end position="427"/>
    </location>
</feature>
<accession>A0A376CKC1</accession>
<feature type="transmembrane region" description="Helical" evidence="8">
    <location>
        <begin position="367"/>
        <end position="385"/>
    </location>
</feature>
<dbReference type="PANTHER" id="PTHR42718:SF9">
    <property type="entry name" value="MAJOR FACILITATOR SUPERFAMILY MULTIDRUG TRANSPORTER MFSC"/>
    <property type="match status" value="1"/>
</dbReference>
<dbReference type="PROSITE" id="PS50850">
    <property type="entry name" value="MFS"/>
    <property type="match status" value="1"/>
</dbReference>
<name>A0A376CKC1_9CORY</name>
<feature type="transmembrane region" description="Helical" evidence="8">
    <location>
        <begin position="205"/>
        <end position="229"/>
    </location>
</feature>
<sequence length="484" mass="49601">MSTPDPRSRSMTGETILVISVLALTTFVMMLNETALSVALPSIMAEFDVTAAVAQWLLTGVLLTMAIMMPMTGWILDRFSTRAVYFFAVAAFLLGSVVAAISPTFPILLGGRVLQAIGTAILLPLQMTVVMTVVPPKVRGTVMGVIAIVMAVGPALGPTFAGAVMAVSTWHTTFWVMAVLVAIAAAFAAWKLRNVGELKRAPLEVISVVLSAIAFGGLVYGLSSVGVLIDGGSGSGAVIAITVAGAVGLALFVWRQIALAPRGRALLDLTPLKVGNFVVAIVVIVLFQAAMLGMANTLPLYLQGALLTTALVAGLASLPGGLVETVISPIAGALYDRVGPRPLVIPGTIIGAGALLWMGTVDEHSPVWLLVTQYTIFGVAMALSLTPLMTTALSSLPASIYSHGSAILNTLLQLAGAAGIAVMIAIFGHVSDAGGGTRAAQGEGAAIAFLTCGGILVIAVIAALFLGKPEDHGEVKTVETTDPA</sequence>
<dbReference type="Pfam" id="PF07690">
    <property type="entry name" value="MFS_1"/>
    <property type="match status" value="1"/>
</dbReference>
<proteinExistence type="inferred from homology"/>
<dbReference type="InterPro" id="IPR004638">
    <property type="entry name" value="EmrB-like"/>
</dbReference>
<evidence type="ECO:0000256" key="8">
    <source>
        <dbReference type="SAM" id="Phobius"/>
    </source>
</evidence>
<dbReference type="InterPro" id="IPR036259">
    <property type="entry name" value="MFS_trans_sf"/>
</dbReference>
<dbReference type="EMBL" id="UFXQ01000001">
    <property type="protein sequence ID" value="STC68936.1"/>
    <property type="molecule type" value="Genomic_DNA"/>
</dbReference>
<dbReference type="PANTHER" id="PTHR42718">
    <property type="entry name" value="MAJOR FACILITATOR SUPERFAMILY MULTIDRUG TRANSPORTER MFSC"/>
    <property type="match status" value="1"/>
</dbReference>
<dbReference type="Gene3D" id="1.20.1720.10">
    <property type="entry name" value="Multidrug resistance protein D"/>
    <property type="match status" value="1"/>
</dbReference>
<evidence type="ECO:0000256" key="4">
    <source>
        <dbReference type="ARBA" id="ARBA00022475"/>
    </source>
</evidence>
<dbReference type="CDD" id="cd17503">
    <property type="entry name" value="MFS_LmrB_MDR_like"/>
    <property type="match status" value="1"/>
</dbReference>
<comment type="subcellular location">
    <subcellularLocation>
        <location evidence="1">Cell membrane</location>
        <topology evidence="1">Multi-pass membrane protein</topology>
    </subcellularLocation>
</comment>
<feature type="transmembrane region" description="Helical" evidence="8">
    <location>
        <begin position="274"/>
        <end position="294"/>
    </location>
</feature>
<dbReference type="SUPFAM" id="SSF103473">
    <property type="entry name" value="MFS general substrate transporter"/>
    <property type="match status" value="1"/>
</dbReference>
<feature type="transmembrane region" description="Helical" evidence="8">
    <location>
        <begin position="300"/>
        <end position="322"/>
    </location>
</feature>
<reference evidence="10 11" key="1">
    <citation type="submission" date="2018-06" db="EMBL/GenBank/DDBJ databases">
        <authorList>
            <consortium name="Pathogen Informatics"/>
            <person name="Doyle S."/>
        </authorList>
    </citation>
    <scope>NUCLEOTIDE SEQUENCE [LARGE SCALE GENOMIC DNA]</scope>
    <source>
        <strain evidence="10 11">NCTC11862</strain>
    </source>
</reference>
<dbReference type="Gene3D" id="1.20.1250.20">
    <property type="entry name" value="MFS general substrate transporter like domains"/>
    <property type="match status" value="1"/>
</dbReference>